<dbReference type="SUPFAM" id="SSF47616">
    <property type="entry name" value="GST C-terminal domain-like"/>
    <property type="match status" value="1"/>
</dbReference>
<dbReference type="InterPro" id="IPR010987">
    <property type="entry name" value="Glutathione-S-Trfase_C-like"/>
</dbReference>
<evidence type="ECO:0000256" key="1">
    <source>
        <dbReference type="ARBA" id="ARBA00010128"/>
    </source>
</evidence>
<keyword evidence="8" id="KW-1185">Reference proteome</keyword>
<dbReference type="InterPro" id="IPR036282">
    <property type="entry name" value="Glutathione-S-Trfase_C_sf"/>
</dbReference>
<dbReference type="InterPro" id="IPR004045">
    <property type="entry name" value="Glutathione_S-Trfase_N"/>
</dbReference>
<dbReference type="OMA" id="DWPTKEI"/>
<dbReference type="Pfam" id="PF00043">
    <property type="entry name" value="GST_C"/>
    <property type="match status" value="1"/>
</dbReference>
<dbReference type="InterPro" id="IPR034347">
    <property type="entry name" value="GST_Phi_C"/>
</dbReference>
<dbReference type="PROSITE" id="PS50404">
    <property type="entry name" value="GST_NTER"/>
    <property type="match status" value="1"/>
</dbReference>
<dbReference type="SFLD" id="SFLDG01154">
    <property type="entry name" value="Main.5:_Phi-like"/>
    <property type="match status" value="1"/>
</dbReference>
<dbReference type="InterPro" id="IPR040079">
    <property type="entry name" value="Glutathione_S-Trfase"/>
</dbReference>
<evidence type="ECO:0000259" key="5">
    <source>
        <dbReference type="PROSITE" id="PS50404"/>
    </source>
</evidence>
<dbReference type="Gene3D" id="3.40.30.10">
    <property type="entry name" value="Glutaredoxin"/>
    <property type="match status" value="1"/>
</dbReference>
<dbReference type="FunFam" id="1.20.1050.10:FF:000004">
    <property type="entry name" value="Glutathione S-transferase F2"/>
    <property type="match status" value="1"/>
</dbReference>
<dbReference type="Gene3D" id="1.20.1050.10">
    <property type="match status" value="1"/>
</dbReference>
<feature type="domain" description="GST N-terminal" evidence="5">
    <location>
        <begin position="1"/>
        <end position="82"/>
    </location>
</feature>
<dbReference type="PANTHER" id="PTHR43900">
    <property type="entry name" value="GLUTATHIONE S-TRANSFERASE RHO"/>
    <property type="match status" value="1"/>
</dbReference>
<dbReference type="GO" id="GO:0004364">
    <property type="term" value="F:glutathione transferase activity"/>
    <property type="evidence" value="ECO:0007669"/>
    <property type="project" value="UniProtKB-EC"/>
</dbReference>
<proteinExistence type="inferred from homology"/>
<dbReference type="GO" id="GO:0006749">
    <property type="term" value="P:glutathione metabolic process"/>
    <property type="evidence" value="ECO:0007669"/>
    <property type="project" value="TreeGrafter"/>
</dbReference>
<evidence type="ECO:0000256" key="2">
    <source>
        <dbReference type="ARBA" id="ARBA00012452"/>
    </source>
</evidence>
<protein>
    <recommendedName>
        <fullName evidence="2">glutathione transferase</fullName>
        <ecNumber evidence="2">2.5.1.18</ecNumber>
    </recommendedName>
</protein>
<comment type="similarity">
    <text evidence="1">Belongs to the GST superfamily. Phi family.</text>
</comment>
<sequence length="223" mass="25728">MAIKVHGSRISTCVGRVIACLEEKGVEYEVVPVDYVTSEHKQQPFLSLNPFGQVPAFEDGDLTLFESRAITRYVSRKYKDIGTDLLRLNNLAESAIVDAWMEAEAHQFNGPMKVLIYQFFIRPFHHLALEEQEVETNSEKLGKVLEIYEERLSKYKYLAGDYFTLADLHHIPFIFYLFKTPKAYLITSRPHVNAWWNDISSRPSSIKISEGFDKENSFLKGNQ</sequence>
<dbReference type="CDD" id="cd03187">
    <property type="entry name" value="GST_C_Phi"/>
    <property type="match status" value="1"/>
</dbReference>
<dbReference type="FunFam" id="3.40.30.10:FF:000016">
    <property type="entry name" value="Glutathione S-transferase F2"/>
    <property type="match status" value="1"/>
</dbReference>
<dbReference type="GO" id="GO:0043295">
    <property type="term" value="F:glutathione binding"/>
    <property type="evidence" value="ECO:0007669"/>
    <property type="project" value="TreeGrafter"/>
</dbReference>
<dbReference type="EMBL" id="JABCRI010000020">
    <property type="protein sequence ID" value="KAF8387814.1"/>
    <property type="molecule type" value="Genomic_DNA"/>
</dbReference>
<comment type="catalytic activity">
    <reaction evidence="4">
        <text>RX + glutathione = an S-substituted glutathione + a halide anion + H(+)</text>
        <dbReference type="Rhea" id="RHEA:16437"/>
        <dbReference type="ChEBI" id="CHEBI:15378"/>
        <dbReference type="ChEBI" id="CHEBI:16042"/>
        <dbReference type="ChEBI" id="CHEBI:17792"/>
        <dbReference type="ChEBI" id="CHEBI:57925"/>
        <dbReference type="ChEBI" id="CHEBI:90779"/>
        <dbReference type="EC" id="2.5.1.18"/>
    </reaction>
</comment>
<dbReference type="Proteomes" id="UP000655225">
    <property type="component" value="Unassembled WGS sequence"/>
</dbReference>
<evidence type="ECO:0000313" key="8">
    <source>
        <dbReference type="Proteomes" id="UP000655225"/>
    </source>
</evidence>
<dbReference type="PANTHER" id="PTHR43900:SF3">
    <property type="entry name" value="GLUTATHIONE S-TRANSFERASE RHO"/>
    <property type="match status" value="1"/>
</dbReference>
<gene>
    <name evidence="7" type="ORF">HHK36_026472</name>
</gene>
<reference evidence="7 8" key="1">
    <citation type="submission" date="2020-04" db="EMBL/GenBank/DDBJ databases">
        <title>Plant Genome Project.</title>
        <authorList>
            <person name="Zhang R.-G."/>
        </authorList>
    </citation>
    <scope>NUCLEOTIDE SEQUENCE [LARGE SCALE GENOMIC DNA]</scope>
    <source>
        <strain evidence="7">YNK0</strain>
        <tissue evidence="7">Leaf</tissue>
    </source>
</reference>
<dbReference type="InterPro" id="IPR036249">
    <property type="entry name" value="Thioredoxin-like_sf"/>
</dbReference>
<evidence type="ECO:0000256" key="3">
    <source>
        <dbReference type="ARBA" id="ARBA00022679"/>
    </source>
</evidence>
<dbReference type="OrthoDB" id="422574at2759"/>
<keyword evidence="3" id="KW-0808">Transferase</keyword>
<comment type="caution">
    <text evidence="7">The sequence shown here is derived from an EMBL/GenBank/DDBJ whole genome shotgun (WGS) entry which is preliminary data.</text>
</comment>
<dbReference type="InterPro" id="IPR004046">
    <property type="entry name" value="GST_C"/>
</dbReference>
<dbReference type="EC" id="2.5.1.18" evidence="2"/>
<dbReference type="SFLD" id="SFLDG00358">
    <property type="entry name" value="Main_(cytGST)"/>
    <property type="match status" value="1"/>
</dbReference>
<evidence type="ECO:0000259" key="6">
    <source>
        <dbReference type="PROSITE" id="PS50405"/>
    </source>
</evidence>
<dbReference type="CDD" id="cd03053">
    <property type="entry name" value="GST_N_Phi"/>
    <property type="match status" value="1"/>
</dbReference>
<accession>A0A835D5I3</accession>
<dbReference type="Pfam" id="PF02798">
    <property type="entry name" value="GST_N"/>
    <property type="match status" value="1"/>
</dbReference>
<dbReference type="PROSITE" id="PS50405">
    <property type="entry name" value="GST_CTER"/>
    <property type="match status" value="1"/>
</dbReference>
<organism evidence="7 8">
    <name type="scientific">Tetracentron sinense</name>
    <name type="common">Spur-leaf</name>
    <dbReference type="NCBI Taxonomy" id="13715"/>
    <lineage>
        <taxon>Eukaryota</taxon>
        <taxon>Viridiplantae</taxon>
        <taxon>Streptophyta</taxon>
        <taxon>Embryophyta</taxon>
        <taxon>Tracheophyta</taxon>
        <taxon>Spermatophyta</taxon>
        <taxon>Magnoliopsida</taxon>
        <taxon>Trochodendrales</taxon>
        <taxon>Trochodendraceae</taxon>
        <taxon>Tetracentron</taxon>
    </lineage>
</organism>
<evidence type="ECO:0000313" key="7">
    <source>
        <dbReference type="EMBL" id="KAF8387814.1"/>
    </source>
</evidence>
<evidence type="ECO:0000256" key="4">
    <source>
        <dbReference type="ARBA" id="ARBA00047960"/>
    </source>
</evidence>
<feature type="domain" description="GST C-terminal" evidence="6">
    <location>
        <begin position="90"/>
        <end position="218"/>
    </location>
</feature>
<dbReference type="GO" id="GO:0005737">
    <property type="term" value="C:cytoplasm"/>
    <property type="evidence" value="ECO:0007669"/>
    <property type="project" value="TreeGrafter"/>
</dbReference>
<name>A0A835D5I3_TETSI</name>
<dbReference type="AlphaFoldDB" id="A0A835D5I3"/>
<dbReference type="SFLD" id="SFLDS00019">
    <property type="entry name" value="Glutathione_Transferase_(cytos"/>
    <property type="match status" value="1"/>
</dbReference>
<dbReference type="GO" id="GO:0009636">
    <property type="term" value="P:response to toxic substance"/>
    <property type="evidence" value="ECO:0007669"/>
    <property type="project" value="UniProtKB-ARBA"/>
</dbReference>
<dbReference type="SUPFAM" id="SSF52833">
    <property type="entry name" value="Thioredoxin-like"/>
    <property type="match status" value="1"/>
</dbReference>